<evidence type="ECO:0000313" key="6">
    <source>
        <dbReference type="EMBL" id="KAF7320548.1"/>
    </source>
</evidence>
<dbReference type="InterPro" id="IPR050987">
    <property type="entry name" value="AtrR-like"/>
</dbReference>
<dbReference type="Proteomes" id="UP000613580">
    <property type="component" value="Unassembled WGS sequence"/>
</dbReference>
<feature type="coiled-coil region" evidence="2">
    <location>
        <begin position="41"/>
        <end position="68"/>
    </location>
</feature>
<keyword evidence="4" id="KW-1133">Transmembrane helix</keyword>
<proteinExistence type="predicted"/>
<dbReference type="CDD" id="cd14686">
    <property type="entry name" value="bZIP"/>
    <property type="match status" value="1"/>
</dbReference>
<dbReference type="EMBL" id="JACAZE010000002">
    <property type="protein sequence ID" value="KAF7320548.1"/>
    <property type="molecule type" value="Genomic_DNA"/>
</dbReference>
<dbReference type="InterPro" id="IPR007219">
    <property type="entry name" value="XnlR_reg_dom"/>
</dbReference>
<dbReference type="PANTHER" id="PTHR46910">
    <property type="entry name" value="TRANSCRIPTION FACTOR PDR1"/>
    <property type="match status" value="1"/>
</dbReference>
<evidence type="ECO:0000256" key="2">
    <source>
        <dbReference type="SAM" id="Coils"/>
    </source>
</evidence>
<evidence type="ECO:0000256" key="1">
    <source>
        <dbReference type="ARBA" id="ARBA00023242"/>
    </source>
</evidence>
<name>A0A8H6TKK9_MYCCL</name>
<comment type="caution">
    <text evidence="6">The sequence shown here is derived from an EMBL/GenBank/DDBJ whole genome shotgun (WGS) entry which is preliminary data.</text>
</comment>
<accession>A0A8H6TKK9</accession>
<feature type="domain" description="Xylanolytic transcriptional activator regulatory" evidence="5">
    <location>
        <begin position="365"/>
        <end position="439"/>
    </location>
</feature>
<dbReference type="CDD" id="cd12148">
    <property type="entry name" value="fungal_TF_MHR"/>
    <property type="match status" value="1"/>
</dbReference>
<keyword evidence="7" id="KW-1185">Reference proteome</keyword>
<dbReference type="GO" id="GO:0008270">
    <property type="term" value="F:zinc ion binding"/>
    <property type="evidence" value="ECO:0007669"/>
    <property type="project" value="InterPro"/>
</dbReference>
<sequence>MQEAEKQRVAGHWGKLYDVHRGKHPLYIPQARCEATYRAHVVALESRLETAEQKIKQLRAELAAAQKQNDSAPHYAPTLEGSLHMLRTSLQGLIRPPSPLVAEDLEHVQLIDRLGQMHLEVSSDVRFVGKSSGFALVTAAMDLKADVDGRKAQCIPAKDYVAAPPPPQSSVIWKKRRLEYWVEEPWTYTYTRRHPLTFPPMPLMFELVDLFFMNTNLYLPILHRPTFEKGITDGLFLQDDGFAAVLLVVCAVGSRWHPDPMMGAPGGTGLGKDDIYGPALVSPPPGSPSPSVSASPGIGPYTSTLDGGDSAGAEARPTGTSCGWAWFAQVPPDAKHICDQPTLYDLQYYALAVQFLERGASPHLCWNLVGAALRLAQDIGIHRRTLHDESQPTVERELFKRVFWVLLYQDRMMSCGMGRPCMLQHEDFDVQMPIECDDEYWEHPIHPFQQPPGLPCRVTFFNRLTELGNILAASSKLVYSLSKSKKVFLGYGDRWEETVVAELDSAMNTWKDGVPEHLRWDPHRANPIFFDQSAALHCVYYHIEIFIHRPFIPMMRKTPSVLPAWTICTQAGRAIANILELQRKRKGDVPVMFNFNSMFGAAVILLLGIWAMKRSGQTRSTEITRDFEHVRKCMESVKLCESRWRRAGMMWDLLNELIPDADTDAEKPTPAPETAKSTCNQPGLGVGIASGAVSLRVDSTYGFNGKGFFGLTPESVDPYPLPKMPTANRNTSGSSGFDAISQQTPSEMDTGPDAMGLWANAPEGLEWVEDWGQFFHGLNNEFAGVVGQGMDWR</sequence>
<dbReference type="GO" id="GO:0003677">
    <property type="term" value="F:DNA binding"/>
    <property type="evidence" value="ECO:0007669"/>
    <property type="project" value="InterPro"/>
</dbReference>
<evidence type="ECO:0000256" key="4">
    <source>
        <dbReference type="SAM" id="Phobius"/>
    </source>
</evidence>
<keyword evidence="4" id="KW-0472">Membrane</keyword>
<reference evidence="6" key="1">
    <citation type="submission" date="2020-05" db="EMBL/GenBank/DDBJ databases">
        <title>Mycena genomes resolve the evolution of fungal bioluminescence.</title>
        <authorList>
            <person name="Tsai I.J."/>
        </authorList>
    </citation>
    <scope>NUCLEOTIDE SEQUENCE</scope>
    <source>
        <strain evidence="6">110903Hualien_Pintung</strain>
    </source>
</reference>
<dbReference type="PANTHER" id="PTHR46910:SF38">
    <property type="entry name" value="ZN(2)-C6 FUNGAL-TYPE DOMAIN-CONTAINING PROTEIN"/>
    <property type="match status" value="1"/>
</dbReference>
<gene>
    <name evidence="6" type="ORF">HMN09_00138600</name>
</gene>
<dbReference type="GO" id="GO:0003700">
    <property type="term" value="F:DNA-binding transcription factor activity"/>
    <property type="evidence" value="ECO:0007669"/>
    <property type="project" value="InterPro"/>
</dbReference>
<dbReference type="SMART" id="SM00906">
    <property type="entry name" value="Fungal_trans"/>
    <property type="match status" value="1"/>
</dbReference>
<keyword evidence="2" id="KW-0175">Coiled coil</keyword>
<dbReference type="GO" id="GO:0006351">
    <property type="term" value="P:DNA-templated transcription"/>
    <property type="evidence" value="ECO:0007669"/>
    <property type="project" value="InterPro"/>
</dbReference>
<dbReference type="Pfam" id="PF04082">
    <property type="entry name" value="Fungal_trans"/>
    <property type="match status" value="1"/>
</dbReference>
<evidence type="ECO:0000259" key="5">
    <source>
        <dbReference type="SMART" id="SM00906"/>
    </source>
</evidence>
<organism evidence="6 7">
    <name type="scientific">Mycena chlorophos</name>
    <name type="common">Agaric fungus</name>
    <name type="synonym">Agaricus chlorophos</name>
    <dbReference type="NCBI Taxonomy" id="658473"/>
    <lineage>
        <taxon>Eukaryota</taxon>
        <taxon>Fungi</taxon>
        <taxon>Dikarya</taxon>
        <taxon>Basidiomycota</taxon>
        <taxon>Agaricomycotina</taxon>
        <taxon>Agaricomycetes</taxon>
        <taxon>Agaricomycetidae</taxon>
        <taxon>Agaricales</taxon>
        <taxon>Marasmiineae</taxon>
        <taxon>Mycenaceae</taxon>
        <taxon>Mycena</taxon>
    </lineage>
</organism>
<dbReference type="AlphaFoldDB" id="A0A8H6TKK9"/>
<keyword evidence="1" id="KW-0539">Nucleus</keyword>
<protein>
    <submittedName>
        <fullName evidence="6">Zn(2)-C6 fungal-type domain-containing protein</fullName>
    </submittedName>
</protein>
<evidence type="ECO:0000256" key="3">
    <source>
        <dbReference type="SAM" id="MobiDB-lite"/>
    </source>
</evidence>
<feature type="region of interest" description="Disordered" evidence="3">
    <location>
        <begin position="275"/>
        <end position="316"/>
    </location>
</feature>
<feature type="transmembrane region" description="Helical" evidence="4">
    <location>
        <begin position="591"/>
        <end position="612"/>
    </location>
</feature>
<dbReference type="OrthoDB" id="4456959at2759"/>
<evidence type="ECO:0000313" key="7">
    <source>
        <dbReference type="Proteomes" id="UP000613580"/>
    </source>
</evidence>
<feature type="compositionally biased region" description="Low complexity" evidence="3">
    <location>
        <begin position="289"/>
        <end position="300"/>
    </location>
</feature>
<keyword evidence="4" id="KW-0812">Transmembrane</keyword>